<keyword evidence="2" id="KW-1185">Reference proteome</keyword>
<gene>
    <name evidence="1" type="ORF">CHRY9293_03501</name>
</gene>
<organism evidence="1 2">
    <name type="scientific">Chryseobacterium potabilaquae</name>
    <dbReference type="NCBI Taxonomy" id="2675057"/>
    <lineage>
        <taxon>Bacteria</taxon>
        <taxon>Pseudomonadati</taxon>
        <taxon>Bacteroidota</taxon>
        <taxon>Flavobacteriia</taxon>
        <taxon>Flavobacteriales</taxon>
        <taxon>Weeksellaceae</taxon>
        <taxon>Chryseobacterium group</taxon>
        <taxon>Chryseobacterium</taxon>
    </lineage>
</organism>
<reference evidence="1 2" key="1">
    <citation type="submission" date="2020-01" db="EMBL/GenBank/DDBJ databases">
        <authorList>
            <person name="Rodrigo-Torres L."/>
            <person name="Arahal R. D."/>
            <person name="Lucena T."/>
        </authorList>
    </citation>
    <scope>NUCLEOTIDE SEQUENCE [LARGE SCALE GENOMIC DNA]</scope>
    <source>
        <strain evidence="1 2">CECT 9293</strain>
    </source>
</reference>
<sequence length="113" mass="13651">MKNIVENYQDAVEGIYHHIGYWNDWEFCTPEFTHVDDKWKWDGKKVSFYAEPFDEDQEITEEDFIGSLKTDYLYRGNEYTGIVIKTTYDDEIFLDDVRLQILKNDMEIEDEGW</sequence>
<dbReference type="EMBL" id="CACVBR010000055">
    <property type="protein sequence ID" value="CAA7197442.1"/>
    <property type="molecule type" value="Genomic_DNA"/>
</dbReference>
<protein>
    <submittedName>
        <fullName evidence="1">Uncharacterized protein</fullName>
    </submittedName>
</protein>
<accession>A0A6N4X8V5</accession>
<dbReference type="RefSeq" id="WP_162034109.1">
    <property type="nucleotide sequence ID" value="NZ_CACVBR010000055.1"/>
</dbReference>
<evidence type="ECO:0000313" key="1">
    <source>
        <dbReference type="EMBL" id="CAA7197442.1"/>
    </source>
</evidence>
<dbReference type="Proteomes" id="UP000445144">
    <property type="component" value="Unassembled WGS sequence"/>
</dbReference>
<name>A0A6N4X8V5_9FLAO</name>
<proteinExistence type="predicted"/>
<dbReference type="AlphaFoldDB" id="A0A6N4X8V5"/>
<evidence type="ECO:0000313" key="2">
    <source>
        <dbReference type="Proteomes" id="UP000445144"/>
    </source>
</evidence>